<reference evidence="2 3" key="1">
    <citation type="journal article" date="2023" name="Life. Sci Alliance">
        <title>Evolutionary insights into 3D genome organization and epigenetic landscape of Vigna mungo.</title>
        <authorList>
            <person name="Junaid A."/>
            <person name="Singh B."/>
            <person name="Bhatia S."/>
        </authorList>
    </citation>
    <scope>NUCLEOTIDE SEQUENCE [LARGE SCALE GENOMIC DNA]</scope>
    <source>
        <strain evidence="2">Urdbean</strain>
    </source>
</reference>
<evidence type="ECO:0000313" key="3">
    <source>
        <dbReference type="Proteomes" id="UP001374535"/>
    </source>
</evidence>
<keyword evidence="3" id="KW-1185">Reference proteome</keyword>
<organism evidence="2 3">
    <name type="scientific">Vigna mungo</name>
    <name type="common">Black gram</name>
    <name type="synonym">Phaseolus mungo</name>
    <dbReference type="NCBI Taxonomy" id="3915"/>
    <lineage>
        <taxon>Eukaryota</taxon>
        <taxon>Viridiplantae</taxon>
        <taxon>Streptophyta</taxon>
        <taxon>Embryophyta</taxon>
        <taxon>Tracheophyta</taxon>
        <taxon>Spermatophyta</taxon>
        <taxon>Magnoliopsida</taxon>
        <taxon>eudicotyledons</taxon>
        <taxon>Gunneridae</taxon>
        <taxon>Pentapetalae</taxon>
        <taxon>rosids</taxon>
        <taxon>fabids</taxon>
        <taxon>Fabales</taxon>
        <taxon>Fabaceae</taxon>
        <taxon>Papilionoideae</taxon>
        <taxon>50 kb inversion clade</taxon>
        <taxon>NPAAA clade</taxon>
        <taxon>indigoferoid/millettioid clade</taxon>
        <taxon>Phaseoleae</taxon>
        <taxon>Vigna</taxon>
    </lineage>
</organism>
<evidence type="ECO:0000313" key="2">
    <source>
        <dbReference type="EMBL" id="WVY89672.1"/>
    </source>
</evidence>
<dbReference type="Proteomes" id="UP001374535">
    <property type="component" value="Chromosome 11"/>
</dbReference>
<dbReference type="EMBL" id="CP144690">
    <property type="protein sequence ID" value="WVY89672.1"/>
    <property type="molecule type" value="Genomic_DNA"/>
</dbReference>
<sequence length="178" mass="19790">MNIDTQTGDEEGLVHVAMFAGAESIGQTEALKKSVWKDAMREEVDFVRKNGIWKLVDIPPGKKKSIEGNVVKEEWGVTGEPRHGEHKNTQPQHSFNRAGRRLGASNWQPHSHSSLSRSFAPFGLGCKASANWHSSSPRDWQGQLLNGLASASSKSHRSHRLLTYPSVTHHLSHRSAQR</sequence>
<proteinExistence type="predicted"/>
<feature type="region of interest" description="Disordered" evidence="1">
    <location>
        <begin position="151"/>
        <end position="178"/>
    </location>
</feature>
<gene>
    <name evidence="2" type="ORF">V8G54_035186</name>
</gene>
<dbReference type="AlphaFoldDB" id="A0AAQ3MER6"/>
<evidence type="ECO:0000256" key="1">
    <source>
        <dbReference type="SAM" id="MobiDB-lite"/>
    </source>
</evidence>
<name>A0AAQ3MER6_VIGMU</name>
<protein>
    <submittedName>
        <fullName evidence="2">Uncharacterized protein</fullName>
    </submittedName>
</protein>
<accession>A0AAQ3MER6</accession>